<dbReference type="Gene3D" id="1.10.287.1080">
    <property type="entry name" value="MazG-like"/>
    <property type="match status" value="1"/>
</dbReference>
<gene>
    <name evidence="1" type="ORF">SAMN05443661_13413</name>
</gene>
<organism evidence="1 2">
    <name type="scientific">Natronobacterium gregoryi</name>
    <dbReference type="NCBI Taxonomy" id="44930"/>
    <lineage>
        <taxon>Archaea</taxon>
        <taxon>Methanobacteriati</taxon>
        <taxon>Methanobacteriota</taxon>
        <taxon>Stenosarchaea group</taxon>
        <taxon>Halobacteria</taxon>
        <taxon>Halobacteriales</taxon>
        <taxon>Natrialbaceae</taxon>
        <taxon>Natronobacterium</taxon>
    </lineage>
</organism>
<dbReference type="AlphaFoldDB" id="A0A1I3RVU2"/>
<dbReference type="Proteomes" id="UP000182829">
    <property type="component" value="Unassembled WGS sequence"/>
</dbReference>
<dbReference type="SUPFAM" id="SSF101386">
    <property type="entry name" value="all-alpha NTP pyrophosphatases"/>
    <property type="match status" value="1"/>
</dbReference>
<evidence type="ECO:0000313" key="1">
    <source>
        <dbReference type="EMBL" id="SFJ49457.1"/>
    </source>
</evidence>
<dbReference type="GeneID" id="14209936"/>
<proteinExistence type="predicted"/>
<dbReference type="OMA" id="VAWHEEV"/>
<protein>
    <submittedName>
        <fullName evidence="1">Uncharacterized protein</fullName>
    </submittedName>
</protein>
<accession>A0A1I3RVU2</accession>
<dbReference type="CDD" id="cd11540">
    <property type="entry name" value="NTP-PPase_u3"/>
    <property type="match status" value="1"/>
</dbReference>
<name>A0A1I3RVU2_9EURY</name>
<sequence length="172" mass="19755">MSTFETLQGEVSEWSRENFADQPTANPLLGVAEELGELTEHLAVHDCLTEYELDCVGDLLVYLADFCARRGFDLQAAYDTQNPDERTYDDPLYGVNAALGRLNRSVLKRRQGIRLEESRVGDEAERRTISTLLTHLSDFAKERGYTLEECIDVAWYEEVSDREWESSYRDCQ</sequence>
<dbReference type="RefSeq" id="WP_005575750.1">
    <property type="nucleotide sequence ID" value="NZ_FORO01000034.1"/>
</dbReference>
<evidence type="ECO:0000313" key="2">
    <source>
        <dbReference type="Proteomes" id="UP000182829"/>
    </source>
</evidence>
<dbReference type="OrthoDB" id="350855at2157"/>
<dbReference type="EMBL" id="FORO01000034">
    <property type="protein sequence ID" value="SFJ49457.1"/>
    <property type="molecule type" value="Genomic_DNA"/>
</dbReference>
<reference evidence="1 2" key="1">
    <citation type="submission" date="2016-10" db="EMBL/GenBank/DDBJ databases">
        <authorList>
            <person name="de Groot N.N."/>
        </authorList>
    </citation>
    <scope>NUCLEOTIDE SEQUENCE [LARGE SCALE GENOMIC DNA]</scope>
    <source>
        <strain evidence="1 2">SP2</strain>
    </source>
</reference>